<keyword evidence="2" id="KW-1185">Reference proteome</keyword>
<dbReference type="CDD" id="cd10910">
    <property type="entry name" value="PIN_limkain_b1_N_like"/>
    <property type="match status" value="2"/>
</dbReference>
<protein>
    <recommendedName>
        <fullName evidence="3">NYN domain-containing protein</fullName>
    </recommendedName>
</protein>
<dbReference type="GO" id="GO:0010468">
    <property type="term" value="P:regulation of gene expression"/>
    <property type="evidence" value="ECO:0007669"/>
    <property type="project" value="InterPro"/>
</dbReference>
<dbReference type="EMBL" id="LR999451">
    <property type="protein sequence ID" value="CAE5958224.1"/>
    <property type="molecule type" value="Genomic_DNA"/>
</dbReference>
<sequence>MMEKPTQEESVAAILVAWDINKCPVPDGCDPRVVRPSIKRVLEHNGYRGPLTVTAFGKLEDVSTDILRALFSSGIHLIYTPPRDYPLIAGLLGDTDRFPPPANLMAIADPKDCEGVYDYLLDWDYNVLEPFPFSSLDTLIMEDSEPLVPETYEPPLWDCQTCARDPPGRIFDNLITHLSDDEHHELLLRWHPRVASSDMETLDPPVASSDMETLHQPVDPPAMETLDPLVAPPAMETLDPSVEALSEQLQISKEFFEGNPNDAVTLVCWDIKKCPVPRDCDPRRVGPCIKQLLENKGYSGPLKIIAIGPLEGVPKGILSGVYSSGISLYCGISLKFSVISHIFKFIRENPPPANIVVISEAYSLPSGYAANIQSQGYNFVKPIPRDSFEICFPAESGALEEDKCSETSGSALLICSVCDRKLVYQDIEKFTTHVVSRRHQRMQLLDYLPGDARFRLTEEGLDKGPPVIDKLHVSHFADMVGQDKIFLTVAEAVDSCSPKLSDEV</sequence>
<dbReference type="GO" id="GO:0005777">
    <property type="term" value="C:peroxisome"/>
    <property type="evidence" value="ECO:0007669"/>
    <property type="project" value="InterPro"/>
</dbReference>
<dbReference type="InterPro" id="IPR024768">
    <property type="entry name" value="Marf1"/>
</dbReference>
<evidence type="ECO:0000313" key="2">
    <source>
        <dbReference type="Proteomes" id="UP000682877"/>
    </source>
</evidence>
<proteinExistence type="predicted"/>
<dbReference type="Proteomes" id="UP000682877">
    <property type="component" value="Chromosome 1"/>
</dbReference>
<name>A0A8S1ZF98_ARAAE</name>
<dbReference type="AlphaFoldDB" id="A0A8S1ZF98"/>
<dbReference type="PANTHER" id="PTHR14379">
    <property type="entry name" value="LIMKAIN B LKAP"/>
    <property type="match status" value="1"/>
</dbReference>
<gene>
    <name evidence="1" type="ORF">AARE701A_LOCUS1844</name>
</gene>
<organism evidence="1 2">
    <name type="scientific">Arabidopsis arenosa</name>
    <name type="common">Sand rock-cress</name>
    <name type="synonym">Cardaminopsis arenosa</name>
    <dbReference type="NCBI Taxonomy" id="38785"/>
    <lineage>
        <taxon>Eukaryota</taxon>
        <taxon>Viridiplantae</taxon>
        <taxon>Streptophyta</taxon>
        <taxon>Embryophyta</taxon>
        <taxon>Tracheophyta</taxon>
        <taxon>Spermatophyta</taxon>
        <taxon>Magnoliopsida</taxon>
        <taxon>eudicotyledons</taxon>
        <taxon>Gunneridae</taxon>
        <taxon>Pentapetalae</taxon>
        <taxon>rosids</taxon>
        <taxon>malvids</taxon>
        <taxon>Brassicales</taxon>
        <taxon>Brassicaceae</taxon>
        <taxon>Camelineae</taxon>
        <taxon>Arabidopsis</taxon>
    </lineage>
</organism>
<accession>A0A8S1ZF98</accession>
<dbReference type="PANTHER" id="PTHR14379:SF19">
    <property type="entry name" value="ENDONUCLEASE OR GLYCOSYL HYDROLASE-RELATED"/>
    <property type="match status" value="1"/>
</dbReference>
<reference evidence="1" key="1">
    <citation type="submission" date="2021-01" db="EMBL/GenBank/DDBJ databases">
        <authorList>
            <person name="Bezrukov I."/>
        </authorList>
    </citation>
    <scope>NUCLEOTIDE SEQUENCE</scope>
</reference>
<evidence type="ECO:0000313" key="1">
    <source>
        <dbReference type="EMBL" id="CAE5958224.1"/>
    </source>
</evidence>
<evidence type="ECO:0008006" key="3">
    <source>
        <dbReference type="Google" id="ProtNLM"/>
    </source>
</evidence>